<keyword evidence="1" id="KW-0472">Membrane</keyword>
<reference evidence="2 3" key="1">
    <citation type="journal article" date="2016" name="Int. J. Syst. Evol. Microbiol.">
        <title>Pyruvatibacter mobilis gen. nov., sp. nov., a marine bacterium from the culture broth of Picochlorum sp. 122.</title>
        <authorList>
            <person name="Wang G."/>
            <person name="Tang M."/>
            <person name="Wu H."/>
            <person name="Dai S."/>
            <person name="Li T."/>
            <person name="Chen C."/>
            <person name="He H."/>
            <person name="Fan J."/>
            <person name="Xiang W."/>
            <person name="Li X."/>
        </authorList>
    </citation>
    <scope>NUCLEOTIDE SEQUENCE [LARGE SCALE GENOMIC DNA]</scope>
    <source>
        <strain evidence="2 3">GYP-11</strain>
    </source>
</reference>
<dbReference type="InterPro" id="IPR021484">
    <property type="entry name" value="DUF3137"/>
</dbReference>
<evidence type="ECO:0000313" key="2">
    <source>
        <dbReference type="EMBL" id="NBG95401.1"/>
    </source>
</evidence>
<feature type="transmembrane region" description="Helical" evidence="1">
    <location>
        <begin position="70"/>
        <end position="90"/>
    </location>
</feature>
<name>A0A845QBH8_9HYPH</name>
<keyword evidence="3" id="KW-1185">Reference proteome</keyword>
<dbReference type="Pfam" id="PF11335">
    <property type="entry name" value="DUF3137"/>
    <property type="match status" value="1"/>
</dbReference>
<accession>A0A845QBH8</accession>
<dbReference type="AlphaFoldDB" id="A0A845QBH8"/>
<dbReference type="RefSeq" id="WP_160587394.1">
    <property type="nucleotide sequence ID" value="NZ_BMHN01000001.1"/>
</dbReference>
<comment type="caution">
    <text evidence="2">The sequence shown here is derived from an EMBL/GenBank/DDBJ whole genome shotgun (WGS) entry which is preliminary data.</text>
</comment>
<proteinExistence type="predicted"/>
<evidence type="ECO:0000313" key="3">
    <source>
        <dbReference type="Proteomes" id="UP000470384"/>
    </source>
</evidence>
<dbReference type="EMBL" id="WXYQ01000005">
    <property type="protein sequence ID" value="NBG95401.1"/>
    <property type="molecule type" value="Genomic_DNA"/>
</dbReference>
<dbReference type="OrthoDB" id="4960523at2"/>
<dbReference type="Proteomes" id="UP000470384">
    <property type="component" value="Unassembled WGS sequence"/>
</dbReference>
<protein>
    <submittedName>
        <fullName evidence="2">DUF3137 domain-containing protein</fullName>
    </submittedName>
</protein>
<evidence type="ECO:0000256" key="1">
    <source>
        <dbReference type="SAM" id="Phobius"/>
    </source>
</evidence>
<organism evidence="2 3">
    <name type="scientific">Pyruvatibacter mobilis</name>
    <dbReference type="NCBI Taxonomy" id="1712261"/>
    <lineage>
        <taxon>Bacteria</taxon>
        <taxon>Pseudomonadati</taxon>
        <taxon>Pseudomonadota</taxon>
        <taxon>Alphaproteobacteria</taxon>
        <taxon>Hyphomicrobiales</taxon>
        <taxon>Parvibaculaceae</taxon>
        <taxon>Pyruvatibacter</taxon>
    </lineage>
</organism>
<keyword evidence="1" id="KW-0812">Transmembrane</keyword>
<feature type="transmembrane region" description="Helical" evidence="1">
    <location>
        <begin position="42"/>
        <end position="64"/>
    </location>
</feature>
<gene>
    <name evidence="2" type="ORF">GTQ45_06610</name>
</gene>
<keyword evidence="1" id="KW-1133">Transmembrane helix</keyword>
<sequence length="328" mass="36671">MTLEDVERLHPRFVGAAAFYHKELEPFLVEQEALRSAAYKQLVRYSLILLPLAAATIAAIWFAGGFDAGWVGWVMAGLTVVATLGTLGWLTSKVTAVTSRVKQEMLARISSFLDFTYNAEPTQARLDWFRDTRIVPSYDRSSLEDELLGECDGISFALSEAHLEDRRTRRDSNGRTETYYVTVFRGLLARFTFAKPFAGRTILVRDGGMLGNLFSRFGKSGERVRLEDPRFEKSFEVFSSDQVEARYLLTPRFMERVMELEALLDGKLQLAFDADHLLLSVNGGKDRFEGGGLSARLDDPAAIARLFEEIGIVFGIITALNLATATRA</sequence>
<dbReference type="GeneID" id="300655135"/>